<name>A0AAD9TEK6_9ROSI</name>
<dbReference type="Pfam" id="PF13960">
    <property type="entry name" value="DUF4218"/>
    <property type="match status" value="1"/>
</dbReference>
<gene>
    <name evidence="2" type="ORF">Ddye_029434</name>
</gene>
<comment type="caution">
    <text evidence="2">The sequence shown here is derived from an EMBL/GenBank/DDBJ whole genome shotgun (WGS) entry which is preliminary data.</text>
</comment>
<dbReference type="EMBL" id="JANJYI010000009">
    <property type="protein sequence ID" value="KAK2634642.1"/>
    <property type="molecule type" value="Genomic_DNA"/>
</dbReference>
<evidence type="ECO:0000259" key="1">
    <source>
        <dbReference type="Pfam" id="PF13960"/>
    </source>
</evidence>
<proteinExistence type="predicted"/>
<dbReference type="InterPro" id="IPR025452">
    <property type="entry name" value="DUF4218"/>
</dbReference>
<dbReference type="Proteomes" id="UP001280121">
    <property type="component" value="Unassembled WGS sequence"/>
</dbReference>
<evidence type="ECO:0000313" key="3">
    <source>
        <dbReference type="Proteomes" id="UP001280121"/>
    </source>
</evidence>
<evidence type="ECO:0000313" key="2">
    <source>
        <dbReference type="EMBL" id="KAK2634642.1"/>
    </source>
</evidence>
<accession>A0AAD9TEK6</accession>
<sequence length="324" mass="37458">MHIEKNICDNILGTLLNIEGKTKDTDKACLDLADMNIRHELHLQLKDNGSYVKPQACYTFTSKERKDFCKFLKSVKFPDSFASNIARCVNANEGKILGLKSHDCHVLLQRLIPICIHAYLRKDVCTSLIELSNFFQEISAKTLNVQDLEKLEEGIVLILCKLEKKFPPAFFDVMVHLVVHLPYEAKLVGPVGYSWMYPIERNLGKLKRFVKNKAHPDGSIAEGYIVNELLTFCSMYLRGIETKFNRDERNDDRSRSSQNAERMSIFSQKVRPFGATHFIQYSQQDINSAHCKHYRQLQQESNLNLIERHQKEFAKWFAQLVISV</sequence>
<keyword evidence="3" id="KW-1185">Reference proteome</keyword>
<dbReference type="PANTHER" id="PTHR48258">
    <property type="entry name" value="DUF4218 DOMAIN-CONTAINING PROTEIN-RELATED"/>
    <property type="match status" value="1"/>
</dbReference>
<dbReference type="AlphaFoldDB" id="A0AAD9TEK6"/>
<feature type="domain" description="DUF4218" evidence="1">
    <location>
        <begin position="138"/>
        <end position="250"/>
    </location>
</feature>
<protein>
    <recommendedName>
        <fullName evidence="1">DUF4218 domain-containing protein</fullName>
    </recommendedName>
</protein>
<organism evidence="2 3">
    <name type="scientific">Dipteronia dyeriana</name>
    <dbReference type="NCBI Taxonomy" id="168575"/>
    <lineage>
        <taxon>Eukaryota</taxon>
        <taxon>Viridiplantae</taxon>
        <taxon>Streptophyta</taxon>
        <taxon>Embryophyta</taxon>
        <taxon>Tracheophyta</taxon>
        <taxon>Spermatophyta</taxon>
        <taxon>Magnoliopsida</taxon>
        <taxon>eudicotyledons</taxon>
        <taxon>Gunneridae</taxon>
        <taxon>Pentapetalae</taxon>
        <taxon>rosids</taxon>
        <taxon>malvids</taxon>
        <taxon>Sapindales</taxon>
        <taxon>Sapindaceae</taxon>
        <taxon>Hippocastanoideae</taxon>
        <taxon>Acereae</taxon>
        <taxon>Dipteronia</taxon>
    </lineage>
</organism>
<dbReference type="PANTHER" id="PTHR48258:SF6">
    <property type="entry name" value="LEUCINE-RICH REPEAT DOMAIN, L DOMAIN-CONTAINING PROTEIN"/>
    <property type="match status" value="1"/>
</dbReference>
<reference evidence="2" key="1">
    <citation type="journal article" date="2023" name="Plant J.">
        <title>Genome sequences and population genomics provide insights into the demographic history, inbreeding, and mutation load of two 'living fossil' tree species of Dipteronia.</title>
        <authorList>
            <person name="Feng Y."/>
            <person name="Comes H.P."/>
            <person name="Chen J."/>
            <person name="Zhu S."/>
            <person name="Lu R."/>
            <person name="Zhang X."/>
            <person name="Li P."/>
            <person name="Qiu J."/>
            <person name="Olsen K.M."/>
            <person name="Qiu Y."/>
        </authorList>
    </citation>
    <scope>NUCLEOTIDE SEQUENCE</scope>
    <source>
        <strain evidence="2">KIB01</strain>
    </source>
</reference>